<dbReference type="SMART" id="SM00422">
    <property type="entry name" value="HTH_MERR"/>
    <property type="match status" value="1"/>
</dbReference>
<evidence type="ECO:0000313" key="7">
    <source>
        <dbReference type="Proteomes" id="UP000261032"/>
    </source>
</evidence>
<dbReference type="Proteomes" id="UP000261032">
    <property type="component" value="Unassembled WGS sequence"/>
</dbReference>
<evidence type="ECO:0000256" key="1">
    <source>
        <dbReference type="ARBA" id="ARBA00022491"/>
    </source>
</evidence>
<sequence>MCNKRKENECYEDHEVEEWFHITKKALIYYEKVGLIKPDRDDNDYRNYSQSDADSVKLIVFLRSMKISLEEIKKSIYQCIADGEKDGRYNHVAFVVASGSKISSGYDDVTIAQHTSNCCARVTSFVTGLGNTSAV</sequence>
<dbReference type="Pfam" id="PF13411">
    <property type="entry name" value="MerR_1"/>
    <property type="match status" value="1"/>
</dbReference>
<dbReference type="InterPro" id="IPR000551">
    <property type="entry name" value="MerR-type_HTH_dom"/>
</dbReference>
<dbReference type="GO" id="GO:0003677">
    <property type="term" value="F:DNA binding"/>
    <property type="evidence" value="ECO:0007669"/>
    <property type="project" value="UniProtKB-KW"/>
</dbReference>
<organism evidence="6 7">
    <name type="scientific">Thomasclavelia ramosa</name>
    <dbReference type="NCBI Taxonomy" id="1547"/>
    <lineage>
        <taxon>Bacteria</taxon>
        <taxon>Bacillati</taxon>
        <taxon>Bacillota</taxon>
        <taxon>Erysipelotrichia</taxon>
        <taxon>Erysipelotrichales</taxon>
        <taxon>Coprobacillaceae</taxon>
        <taxon>Thomasclavelia</taxon>
    </lineage>
</organism>
<proteinExistence type="predicted"/>
<keyword evidence="2" id="KW-0805">Transcription regulation</keyword>
<dbReference type="PANTHER" id="PTHR30204:SF69">
    <property type="entry name" value="MERR-FAMILY TRANSCRIPTIONAL REGULATOR"/>
    <property type="match status" value="1"/>
</dbReference>
<protein>
    <submittedName>
        <fullName evidence="6">MerR family transcriptional regulator</fullName>
    </submittedName>
</protein>
<dbReference type="EMBL" id="QUSL01000021">
    <property type="protein sequence ID" value="RGD83748.1"/>
    <property type="molecule type" value="Genomic_DNA"/>
</dbReference>
<dbReference type="Gene3D" id="1.10.1660.10">
    <property type="match status" value="1"/>
</dbReference>
<feature type="domain" description="HTH merR-type" evidence="5">
    <location>
        <begin position="22"/>
        <end position="78"/>
    </location>
</feature>
<dbReference type="PANTHER" id="PTHR30204">
    <property type="entry name" value="REDOX-CYCLING DRUG-SENSING TRANSCRIPTIONAL ACTIVATOR SOXR"/>
    <property type="match status" value="1"/>
</dbReference>
<evidence type="ECO:0000259" key="5">
    <source>
        <dbReference type="PROSITE" id="PS50937"/>
    </source>
</evidence>
<keyword evidence="3" id="KW-0238">DNA-binding</keyword>
<dbReference type="InterPro" id="IPR047057">
    <property type="entry name" value="MerR_fam"/>
</dbReference>
<gene>
    <name evidence="6" type="ORF">DXB93_12620</name>
</gene>
<dbReference type="PROSITE" id="PS50937">
    <property type="entry name" value="HTH_MERR_2"/>
    <property type="match status" value="1"/>
</dbReference>
<comment type="caution">
    <text evidence="6">The sequence shown here is derived from an EMBL/GenBank/DDBJ whole genome shotgun (WGS) entry which is preliminary data.</text>
</comment>
<keyword evidence="4" id="KW-0804">Transcription</keyword>
<evidence type="ECO:0000256" key="3">
    <source>
        <dbReference type="ARBA" id="ARBA00023125"/>
    </source>
</evidence>
<dbReference type="GO" id="GO:0003700">
    <property type="term" value="F:DNA-binding transcription factor activity"/>
    <property type="evidence" value="ECO:0007669"/>
    <property type="project" value="InterPro"/>
</dbReference>
<accession>A0A3E3EB58</accession>
<dbReference type="AlphaFoldDB" id="A0A3E3EB58"/>
<evidence type="ECO:0000256" key="4">
    <source>
        <dbReference type="ARBA" id="ARBA00023163"/>
    </source>
</evidence>
<dbReference type="CDD" id="cd00592">
    <property type="entry name" value="HTH_MerR-like"/>
    <property type="match status" value="1"/>
</dbReference>
<dbReference type="InterPro" id="IPR009061">
    <property type="entry name" value="DNA-bd_dom_put_sf"/>
</dbReference>
<dbReference type="SUPFAM" id="SSF46955">
    <property type="entry name" value="Putative DNA-binding domain"/>
    <property type="match status" value="1"/>
</dbReference>
<keyword evidence="1" id="KW-0678">Repressor</keyword>
<evidence type="ECO:0000313" key="6">
    <source>
        <dbReference type="EMBL" id="RGD83748.1"/>
    </source>
</evidence>
<name>A0A3E3EB58_9FIRM</name>
<evidence type="ECO:0000256" key="2">
    <source>
        <dbReference type="ARBA" id="ARBA00023015"/>
    </source>
</evidence>
<reference evidence="6 7" key="1">
    <citation type="submission" date="2018-08" db="EMBL/GenBank/DDBJ databases">
        <title>A genome reference for cultivated species of the human gut microbiota.</title>
        <authorList>
            <person name="Zou Y."/>
            <person name="Xue W."/>
            <person name="Luo G."/>
        </authorList>
    </citation>
    <scope>NUCLEOTIDE SEQUENCE [LARGE SCALE GENOMIC DNA]</scope>
    <source>
        <strain evidence="6 7">OM06-4</strain>
    </source>
</reference>